<name>A0A3S7P967_AERCA</name>
<dbReference type="Proteomes" id="UP000887009">
    <property type="component" value="Unassembled WGS sequence"/>
</dbReference>
<protein>
    <submittedName>
        <fullName evidence="3">Uncharacterized protein</fullName>
    </submittedName>
</protein>
<accession>A0A3S7P967</accession>
<dbReference type="RefSeq" id="WP_119197297.1">
    <property type="nucleotide sequence ID" value="NZ_BPND01000107.1"/>
</dbReference>
<dbReference type="Proteomes" id="UP000266778">
    <property type="component" value="Chromosome"/>
</dbReference>
<evidence type="ECO:0000313" key="4">
    <source>
        <dbReference type="Proteomes" id="UP000886934"/>
    </source>
</evidence>
<reference evidence="3" key="2">
    <citation type="submission" date="2021-07" db="EMBL/GenBank/DDBJ databases">
        <title>Draft genome sequence of carbapenem-resistant Aeromonas spp. in Japan.</title>
        <authorList>
            <person name="Maehana S."/>
            <person name="Suzuki M."/>
            <person name="Kitasato H."/>
        </authorList>
    </citation>
    <scope>NUCLEOTIDE SEQUENCE</scope>
    <source>
        <strain evidence="2">KAM348</strain>
        <strain evidence="3">KAM351</strain>
    </source>
</reference>
<dbReference type="EMBL" id="BPNN01000065">
    <property type="protein sequence ID" value="GJA64899.1"/>
    <property type="molecule type" value="Genomic_DNA"/>
</dbReference>
<proteinExistence type="predicted"/>
<gene>
    <name evidence="1" type="ORF">C1C91_11740</name>
    <name evidence="2" type="ORF">KAM348_26470</name>
    <name evidence="3" type="ORF">KAM351_35100</name>
</gene>
<dbReference type="EMBL" id="BPNL01000029">
    <property type="protein sequence ID" value="GJA55224.1"/>
    <property type="molecule type" value="Genomic_DNA"/>
</dbReference>
<evidence type="ECO:0000313" key="2">
    <source>
        <dbReference type="EMBL" id="GJA55224.1"/>
    </source>
</evidence>
<dbReference type="Proteomes" id="UP000886934">
    <property type="component" value="Unassembled WGS sequence"/>
</dbReference>
<evidence type="ECO:0000313" key="3">
    <source>
        <dbReference type="EMBL" id="GJA64899.1"/>
    </source>
</evidence>
<dbReference type="AlphaFoldDB" id="A0A3S7P967"/>
<sequence length="96" mass="11145">MSEEKLKTVSYYLQDNFPEAGESAYEQGDTTGNYLFKIRLVGKVLLLEITECWLEEHPAPEILEHLELYKIAAMMREHPDKIVVITTTEITTKDRQ</sequence>
<reference evidence="1" key="1">
    <citation type="journal article" date="2019" name="J Environ">
        <title>Genetic characterization and potential molecular dissemination mechanism of tet (31) gene in Aeromonas caviae from an oxytetracycline wastewater treatment system.</title>
        <authorList>
            <person name="Shi Y."/>
            <person name="Tian Z."/>
            <person name="Leclercq S.O."/>
            <person name="Zhang H."/>
            <person name="Yang M."/>
            <person name="Zhang Y."/>
        </authorList>
    </citation>
    <scope>NUCLEOTIDE SEQUENCE</scope>
    <source>
        <strain evidence="1">T25-39</strain>
    </source>
</reference>
<evidence type="ECO:0000313" key="1">
    <source>
        <dbReference type="EMBL" id="AXB05568.1"/>
    </source>
</evidence>
<organism evidence="3 4">
    <name type="scientific">Aeromonas caviae</name>
    <name type="common">Aeromonas punctata</name>
    <dbReference type="NCBI Taxonomy" id="648"/>
    <lineage>
        <taxon>Bacteria</taxon>
        <taxon>Pseudomonadati</taxon>
        <taxon>Pseudomonadota</taxon>
        <taxon>Gammaproteobacteria</taxon>
        <taxon>Aeromonadales</taxon>
        <taxon>Aeromonadaceae</taxon>
        <taxon>Aeromonas</taxon>
    </lineage>
</organism>
<dbReference type="EMBL" id="CP025706">
    <property type="protein sequence ID" value="AXB05568.1"/>
    <property type="molecule type" value="Genomic_DNA"/>
</dbReference>